<dbReference type="PANTHER" id="PTHR15887:SF1">
    <property type="entry name" value="TRANSMEMBRANE PROTEIN 69"/>
    <property type="match status" value="1"/>
</dbReference>
<dbReference type="InterPro" id="IPR021836">
    <property type="entry name" value="DUF3429"/>
</dbReference>
<feature type="compositionally biased region" description="Polar residues" evidence="1">
    <location>
        <begin position="43"/>
        <end position="56"/>
    </location>
</feature>
<feature type="region of interest" description="Disordered" evidence="1">
    <location>
        <begin position="349"/>
        <end position="487"/>
    </location>
</feature>
<dbReference type="Proteomes" id="UP001265746">
    <property type="component" value="Unassembled WGS sequence"/>
</dbReference>
<keyword evidence="2" id="KW-0812">Transmembrane</keyword>
<comment type="caution">
    <text evidence="3">The sequence shown here is derived from an EMBL/GenBank/DDBJ whole genome shotgun (WGS) entry which is preliminary data.</text>
</comment>
<sequence length="487" mass="54625">MTSLQQDQFFSVRTDTMLRSTRPLLSVPARGLPRSPASIAPFATSQTRKPTPSTPRRAQLLAAAPSRQLVPFVQRAQFADKNARDSKFEKELAQKKLESHPEEVTEESSVRPSYEGPEVKPSDPPTSAGVKRDLNTLKETFSLGEVPPISLRLGLAGTIPYLGTSLATTFLSWNLNTEWPSQSQFVNHFLMSHESANYYLHLLEPIQVGYGAVIISFLGAIHWGLEYAEKQPNAARTKFRYGLGVLAPVLAWPTMVMPVQYALTAQFGAFVFMYFADSRATTRGWCPTWYNTYRFVLTAIVGVSIFISLIGREKIGPEAPRLTGLREKFHKQGHDELDMKKYEEMEAVEREKNRKRKAAEDRKKAAEEEIQKLEEEKNNADSDKKKVDEEKPKKSKSEGKQAAGKGKSEDKKSGDKKSDDDKSEDEESEGKESEGKDESRDKDESKENEESEDKGKDEGKKDEGGDDAKEDGKEKKEGGEDKDDKSE</sequence>
<evidence type="ECO:0000313" key="3">
    <source>
        <dbReference type="EMBL" id="KAK2606612.1"/>
    </source>
</evidence>
<feature type="transmembrane region" description="Helical" evidence="2">
    <location>
        <begin position="208"/>
        <end position="228"/>
    </location>
</feature>
<evidence type="ECO:0000256" key="2">
    <source>
        <dbReference type="SAM" id="Phobius"/>
    </source>
</evidence>
<reference evidence="3" key="1">
    <citation type="submission" date="2023-06" db="EMBL/GenBank/DDBJ databases">
        <authorList>
            <person name="Noh H."/>
        </authorList>
    </citation>
    <scope>NUCLEOTIDE SEQUENCE</scope>
    <source>
        <strain evidence="3">DUCC20226</strain>
    </source>
</reference>
<dbReference type="EMBL" id="JAUJFL010000003">
    <property type="protein sequence ID" value="KAK2606612.1"/>
    <property type="molecule type" value="Genomic_DNA"/>
</dbReference>
<dbReference type="AlphaFoldDB" id="A0AAD9SE98"/>
<feature type="region of interest" description="Disordered" evidence="1">
    <location>
        <begin position="25"/>
        <end position="56"/>
    </location>
</feature>
<evidence type="ECO:0008006" key="5">
    <source>
        <dbReference type="Google" id="ProtNLM"/>
    </source>
</evidence>
<feature type="compositionally biased region" description="Basic and acidic residues" evidence="1">
    <location>
        <begin position="83"/>
        <end position="103"/>
    </location>
</feature>
<evidence type="ECO:0000256" key="1">
    <source>
        <dbReference type="SAM" id="MobiDB-lite"/>
    </source>
</evidence>
<keyword evidence="2" id="KW-1133">Transmembrane helix</keyword>
<feature type="compositionally biased region" description="Basic and acidic residues" evidence="1">
    <location>
        <begin position="453"/>
        <end position="487"/>
    </location>
</feature>
<dbReference type="PANTHER" id="PTHR15887">
    <property type="entry name" value="TRANSMEMBRANE PROTEIN 69"/>
    <property type="match status" value="1"/>
</dbReference>
<feature type="transmembrane region" description="Helical" evidence="2">
    <location>
        <begin position="295"/>
        <end position="311"/>
    </location>
</feature>
<keyword evidence="4" id="KW-1185">Reference proteome</keyword>
<proteinExistence type="predicted"/>
<organism evidence="3 4">
    <name type="scientific">Phomopsis amygdali</name>
    <name type="common">Fusicoccum amygdali</name>
    <dbReference type="NCBI Taxonomy" id="1214568"/>
    <lineage>
        <taxon>Eukaryota</taxon>
        <taxon>Fungi</taxon>
        <taxon>Dikarya</taxon>
        <taxon>Ascomycota</taxon>
        <taxon>Pezizomycotina</taxon>
        <taxon>Sordariomycetes</taxon>
        <taxon>Sordariomycetidae</taxon>
        <taxon>Diaporthales</taxon>
        <taxon>Diaporthaceae</taxon>
        <taxon>Diaporthe</taxon>
    </lineage>
</organism>
<feature type="compositionally biased region" description="Basic and acidic residues" evidence="1">
    <location>
        <begin position="349"/>
        <end position="399"/>
    </location>
</feature>
<dbReference type="Pfam" id="PF11911">
    <property type="entry name" value="DUF3429"/>
    <property type="match status" value="1"/>
</dbReference>
<feature type="transmembrane region" description="Helical" evidence="2">
    <location>
        <begin position="249"/>
        <end position="275"/>
    </location>
</feature>
<protein>
    <recommendedName>
        <fullName evidence="5">Mitochondrial inner membrane protein 1</fullName>
    </recommendedName>
</protein>
<keyword evidence="2" id="KW-0472">Membrane</keyword>
<evidence type="ECO:0000313" key="4">
    <source>
        <dbReference type="Proteomes" id="UP001265746"/>
    </source>
</evidence>
<gene>
    <name evidence="3" type="ORF">N8I77_005347</name>
</gene>
<accession>A0AAD9SE98</accession>
<feature type="compositionally biased region" description="Basic and acidic residues" evidence="1">
    <location>
        <begin position="406"/>
        <end position="420"/>
    </location>
</feature>
<feature type="compositionally biased region" description="Basic and acidic residues" evidence="1">
    <location>
        <begin position="430"/>
        <end position="445"/>
    </location>
</feature>
<name>A0AAD9SE98_PHOAM</name>
<feature type="region of interest" description="Disordered" evidence="1">
    <location>
        <begin position="83"/>
        <end position="131"/>
    </location>
</feature>